<dbReference type="Gramene" id="AUR62003210-RA">
    <property type="protein sequence ID" value="AUR62003210-RA:cds"/>
    <property type="gene ID" value="AUR62003210"/>
</dbReference>
<dbReference type="PANTHER" id="PTHR11850">
    <property type="entry name" value="HOMEOBOX PROTEIN TRANSCRIPTION FACTORS"/>
    <property type="match status" value="1"/>
</dbReference>
<feature type="domain" description="POX" evidence="8">
    <location>
        <begin position="244"/>
        <end position="320"/>
    </location>
</feature>
<proteinExistence type="inferred from homology"/>
<dbReference type="GO" id="GO:0005634">
    <property type="term" value="C:nucleus"/>
    <property type="evidence" value="ECO:0007669"/>
    <property type="project" value="UniProtKB-SubCell"/>
</dbReference>
<evidence type="ECO:0000259" key="8">
    <source>
        <dbReference type="SMART" id="SM00574"/>
    </source>
</evidence>
<evidence type="ECO:0000256" key="3">
    <source>
        <dbReference type="ARBA" id="ARBA00023015"/>
    </source>
</evidence>
<keyword evidence="3" id="KW-0805">Transcription regulation</keyword>
<protein>
    <recommendedName>
        <fullName evidence="8">POX domain-containing protein</fullName>
    </recommendedName>
</protein>
<evidence type="ECO:0000256" key="1">
    <source>
        <dbReference type="ARBA" id="ARBA00004123"/>
    </source>
</evidence>
<sequence>MVDRGIIESFPNGFDRSAGINQQTEQATVAAEDPAGGGLHPVYETAGMLSEMFNFGHGSGPSPGPELLDYRRAVGGMGPADWYGNTRQPGIGGGGFHSLAAAGVVHPSANNNSTSTTNHPNFWSTQHINNPAELTGIVEGQGLSLSLSSSLQHLEAAKQAEEEFRNIGGPSNESHIMFFNQHLANATGVGPSSSTTTSSPGGHFFKNLAPSPHHLQSVGAFGGPSNAHHNQIHLGYGSAATSSLGVVNVLRNSKYAKPAQDLLEEFCSVDRRYNHYCEQMQMVVNSFDLIMGYGAAIPYTALAQKAMSRHFRCLKDAIQVQLKHSCEMLGEKDPTTSSGITKGETPRLKVLEQSLRQQRAFHQMGMMDQEAWRPQRGLPERSVNVLRAWLFEHFLHPYPSDADKHLLARQTGLSRNQFKFFAY</sequence>
<keyword evidence="10" id="KW-1185">Reference proteome</keyword>
<evidence type="ECO:0000313" key="10">
    <source>
        <dbReference type="Proteomes" id="UP000596660"/>
    </source>
</evidence>
<organism evidence="9 10">
    <name type="scientific">Chenopodium quinoa</name>
    <name type="common">Quinoa</name>
    <dbReference type="NCBI Taxonomy" id="63459"/>
    <lineage>
        <taxon>Eukaryota</taxon>
        <taxon>Viridiplantae</taxon>
        <taxon>Streptophyta</taxon>
        <taxon>Embryophyta</taxon>
        <taxon>Tracheophyta</taxon>
        <taxon>Spermatophyta</taxon>
        <taxon>Magnoliopsida</taxon>
        <taxon>eudicotyledons</taxon>
        <taxon>Gunneridae</taxon>
        <taxon>Pentapetalae</taxon>
        <taxon>Caryophyllales</taxon>
        <taxon>Chenopodiaceae</taxon>
        <taxon>Chenopodioideae</taxon>
        <taxon>Atripliceae</taxon>
        <taxon>Chenopodium</taxon>
    </lineage>
</organism>
<dbReference type="CDD" id="cd00086">
    <property type="entry name" value="homeodomain"/>
    <property type="match status" value="1"/>
</dbReference>
<name>A0A803KW02_CHEQI</name>
<evidence type="ECO:0000256" key="6">
    <source>
        <dbReference type="ARBA" id="ARBA00023163"/>
    </source>
</evidence>
<dbReference type="InterPro" id="IPR009057">
    <property type="entry name" value="Homeodomain-like_sf"/>
</dbReference>
<dbReference type="GO" id="GO:0006355">
    <property type="term" value="P:regulation of DNA-templated transcription"/>
    <property type="evidence" value="ECO:0007669"/>
    <property type="project" value="InterPro"/>
</dbReference>
<dbReference type="AlphaFoldDB" id="A0A803KW02"/>
<accession>A0A803KW02</accession>
<dbReference type="InterPro" id="IPR001356">
    <property type="entry name" value="HD"/>
</dbReference>
<keyword evidence="4" id="KW-0238">DNA-binding</keyword>
<evidence type="ECO:0000256" key="5">
    <source>
        <dbReference type="ARBA" id="ARBA00023155"/>
    </source>
</evidence>
<dbReference type="InterPro" id="IPR050224">
    <property type="entry name" value="TALE_homeobox"/>
</dbReference>
<dbReference type="GO" id="GO:0003677">
    <property type="term" value="F:DNA binding"/>
    <property type="evidence" value="ECO:0007669"/>
    <property type="project" value="UniProtKB-KW"/>
</dbReference>
<evidence type="ECO:0000256" key="7">
    <source>
        <dbReference type="ARBA" id="ARBA00023242"/>
    </source>
</evidence>
<evidence type="ECO:0000256" key="2">
    <source>
        <dbReference type="ARBA" id="ARBA00006454"/>
    </source>
</evidence>
<dbReference type="Gene3D" id="1.10.10.60">
    <property type="entry name" value="Homeodomain-like"/>
    <property type="match status" value="1"/>
</dbReference>
<dbReference type="Pfam" id="PF07526">
    <property type="entry name" value="POX"/>
    <property type="match status" value="1"/>
</dbReference>
<keyword evidence="6" id="KW-0804">Transcription</keyword>
<evidence type="ECO:0000256" key="4">
    <source>
        <dbReference type="ARBA" id="ARBA00023125"/>
    </source>
</evidence>
<dbReference type="SMART" id="SM00574">
    <property type="entry name" value="POX"/>
    <property type="match status" value="1"/>
</dbReference>
<keyword evidence="7" id="KW-0539">Nucleus</keyword>
<dbReference type="InterPro" id="IPR006563">
    <property type="entry name" value="POX_dom"/>
</dbReference>
<comment type="subcellular location">
    <subcellularLocation>
        <location evidence="1">Nucleus</location>
    </subcellularLocation>
</comment>
<dbReference type="Pfam" id="PF05920">
    <property type="entry name" value="Homeobox_KN"/>
    <property type="match status" value="1"/>
</dbReference>
<dbReference type="Proteomes" id="UP000596660">
    <property type="component" value="Unplaced"/>
</dbReference>
<dbReference type="EnsemblPlants" id="AUR62003210-RA">
    <property type="protein sequence ID" value="AUR62003210-RA:cds"/>
    <property type="gene ID" value="AUR62003210"/>
</dbReference>
<reference evidence="9" key="2">
    <citation type="submission" date="2021-03" db="UniProtKB">
        <authorList>
            <consortium name="EnsemblPlants"/>
        </authorList>
    </citation>
    <scope>IDENTIFICATION</scope>
</reference>
<evidence type="ECO:0000313" key="9">
    <source>
        <dbReference type="EnsemblPlants" id="AUR62003210-RA:cds"/>
    </source>
</evidence>
<dbReference type="SUPFAM" id="SSF46689">
    <property type="entry name" value="Homeodomain-like"/>
    <property type="match status" value="1"/>
</dbReference>
<reference evidence="9" key="1">
    <citation type="journal article" date="2017" name="Nature">
        <title>The genome of Chenopodium quinoa.</title>
        <authorList>
            <person name="Jarvis D.E."/>
            <person name="Ho Y.S."/>
            <person name="Lightfoot D.J."/>
            <person name="Schmoeckel S.M."/>
            <person name="Li B."/>
            <person name="Borm T.J.A."/>
            <person name="Ohyanagi H."/>
            <person name="Mineta K."/>
            <person name="Michell C.T."/>
            <person name="Saber N."/>
            <person name="Kharbatia N.M."/>
            <person name="Rupper R.R."/>
            <person name="Sharp A.R."/>
            <person name="Dally N."/>
            <person name="Boughton B.A."/>
            <person name="Woo Y.H."/>
            <person name="Gao G."/>
            <person name="Schijlen E.G.W.M."/>
            <person name="Guo X."/>
            <person name="Momin A.A."/>
            <person name="Negrao S."/>
            <person name="Al-Babili S."/>
            <person name="Gehring C."/>
            <person name="Roessner U."/>
            <person name="Jung C."/>
            <person name="Murphy K."/>
            <person name="Arold S.T."/>
            <person name="Gojobori T."/>
            <person name="van der Linden C.G."/>
            <person name="van Loo E.N."/>
            <person name="Jellen E.N."/>
            <person name="Maughan P.J."/>
            <person name="Tester M."/>
        </authorList>
    </citation>
    <scope>NUCLEOTIDE SEQUENCE [LARGE SCALE GENOMIC DNA]</scope>
    <source>
        <strain evidence="9">cv. PI 614886</strain>
    </source>
</reference>
<dbReference type="InterPro" id="IPR008422">
    <property type="entry name" value="KN_HD"/>
</dbReference>
<comment type="similarity">
    <text evidence="2">Belongs to the TALE/BELL homeobox family.</text>
</comment>
<keyword evidence="5" id="KW-0371">Homeobox</keyword>